<reference evidence="2 3" key="1">
    <citation type="submission" date="2016-10" db="EMBL/GenBank/DDBJ databases">
        <authorList>
            <person name="de Groot N.N."/>
        </authorList>
    </citation>
    <scope>NUCLEOTIDE SEQUENCE [LARGE SCALE GENOMIC DNA]</scope>
    <source>
        <strain evidence="2 3">CGMCC 1.5337</strain>
    </source>
</reference>
<keyword evidence="3" id="KW-1185">Reference proteome</keyword>
<dbReference type="STRING" id="355548.SAMN04487945_1189"/>
<sequence length="143" mass="15697">MRLLADAMLGSLARICRMCGHDTVYCLDRGIEADDDVLALAEGEDRVLLTRDRQLAERARDAVRLESKDVDEQLRELAATGVALSLSAGERCGSCNGELRELGAGENAAEYVPDDAAPVWACRNCGQQFYRGSHWEDVEARLP</sequence>
<evidence type="ECO:0000313" key="3">
    <source>
        <dbReference type="Proteomes" id="UP000198518"/>
    </source>
</evidence>
<proteinExistence type="predicted"/>
<dbReference type="OrthoDB" id="1266at2157"/>
<organism evidence="2 3">
    <name type="scientific">Halobacterium jilantaiense</name>
    <dbReference type="NCBI Taxonomy" id="355548"/>
    <lineage>
        <taxon>Archaea</taxon>
        <taxon>Methanobacteriati</taxon>
        <taxon>Methanobacteriota</taxon>
        <taxon>Stenosarchaea group</taxon>
        <taxon>Halobacteria</taxon>
        <taxon>Halobacteriales</taxon>
        <taxon>Halobacteriaceae</taxon>
        <taxon>Halobacterium</taxon>
    </lineage>
</organism>
<dbReference type="PANTHER" id="PTHR39081">
    <property type="entry name" value="MUT7-C DOMAIN-CONTAINING PROTEIN"/>
    <property type="match status" value="1"/>
</dbReference>
<name>A0A1I0NWG6_9EURY</name>
<dbReference type="Proteomes" id="UP000198518">
    <property type="component" value="Unassembled WGS sequence"/>
</dbReference>
<dbReference type="InterPro" id="IPR002782">
    <property type="entry name" value="Mut7-C_RNAse_dom"/>
</dbReference>
<gene>
    <name evidence="2" type="ORF">SAMN04487945_1189</name>
</gene>
<dbReference type="PANTHER" id="PTHR39081:SF1">
    <property type="entry name" value="MUT7-C RNASE DOMAIN-CONTAINING PROTEIN"/>
    <property type="match status" value="1"/>
</dbReference>
<dbReference type="RefSeq" id="WP_089668435.1">
    <property type="nucleotide sequence ID" value="NZ_FOJA01000001.1"/>
</dbReference>
<protein>
    <recommendedName>
        <fullName evidence="1">Mut7-C RNAse domain-containing protein</fullName>
    </recommendedName>
</protein>
<dbReference type="Pfam" id="PF01927">
    <property type="entry name" value="Mut7-C"/>
    <property type="match status" value="1"/>
</dbReference>
<feature type="domain" description="Mut7-C RNAse" evidence="1">
    <location>
        <begin position="1"/>
        <end position="141"/>
    </location>
</feature>
<dbReference type="EMBL" id="FOJA01000001">
    <property type="protein sequence ID" value="SEW05825.1"/>
    <property type="molecule type" value="Genomic_DNA"/>
</dbReference>
<evidence type="ECO:0000313" key="2">
    <source>
        <dbReference type="EMBL" id="SEW05825.1"/>
    </source>
</evidence>
<evidence type="ECO:0000259" key="1">
    <source>
        <dbReference type="Pfam" id="PF01927"/>
    </source>
</evidence>
<dbReference type="AlphaFoldDB" id="A0A1I0NWG6"/>
<accession>A0A1I0NWG6</accession>